<gene>
    <name evidence="1" type="ORF">MHA02_30080</name>
</gene>
<keyword evidence="2" id="KW-1185">Reference proteome</keyword>
<accession>A0A512ISF9</accession>
<sequence length="219" mass="22846">MTNILAIQPRYQPLRVALNDDWTDSFPLYQAGTAGVVVGSGNTGNGSVSVQSVEPRTPLGGHAVVVTSTDNLVGITVTDPNGAVTALGYAGAPLSAGGLVLTVTPGSTPFRVGDAFAVQPTPATINDTGISYVLQVRRADTIQRLIFEALSDPTDNSDPLIVKGNGTGAPGLMVPYTTMGSGRLLPGDYVYELLAFGDDRRKVAYYGPLTFVEAVVYLL</sequence>
<dbReference type="EMBL" id="BJZT01000032">
    <property type="protein sequence ID" value="GEP00621.1"/>
    <property type="molecule type" value="Genomic_DNA"/>
</dbReference>
<dbReference type="RefSeq" id="WP_147080057.1">
    <property type="nucleotide sequence ID" value="NZ_BJZT01000032.1"/>
</dbReference>
<comment type="caution">
    <text evidence="1">The sequence shown here is derived from an EMBL/GenBank/DDBJ whole genome shotgun (WGS) entry which is preliminary data.</text>
</comment>
<dbReference type="OrthoDB" id="7990395at2"/>
<dbReference type="Proteomes" id="UP000321258">
    <property type="component" value="Unassembled WGS sequence"/>
</dbReference>
<organism evidence="1 2">
    <name type="scientific">Methylobacterium haplocladii</name>
    <dbReference type="NCBI Taxonomy" id="1176176"/>
    <lineage>
        <taxon>Bacteria</taxon>
        <taxon>Pseudomonadati</taxon>
        <taxon>Pseudomonadota</taxon>
        <taxon>Alphaproteobacteria</taxon>
        <taxon>Hyphomicrobiales</taxon>
        <taxon>Methylobacteriaceae</taxon>
        <taxon>Methylobacterium</taxon>
    </lineage>
</organism>
<dbReference type="AlphaFoldDB" id="A0A512ISF9"/>
<name>A0A512ISF9_9HYPH</name>
<evidence type="ECO:0000313" key="2">
    <source>
        <dbReference type="Proteomes" id="UP000321258"/>
    </source>
</evidence>
<protein>
    <submittedName>
        <fullName evidence="1">Uncharacterized protein</fullName>
    </submittedName>
</protein>
<evidence type="ECO:0000313" key="1">
    <source>
        <dbReference type="EMBL" id="GEP00621.1"/>
    </source>
</evidence>
<reference evidence="1 2" key="1">
    <citation type="submission" date="2019-07" db="EMBL/GenBank/DDBJ databases">
        <title>Whole genome shotgun sequence of Methylobacterium haplocladii NBRC 107714.</title>
        <authorList>
            <person name="Hosoyama A."/>
            <person name="Uohara A."/>
            <person name="Ohji S."/>
            <person name="Ichikawa N."/>
        </authorList>
    </citation>
    <scope>NUCLEOTIDE SEQUENCE [LARGE SCALE GENOMIC DNA]</scope>
    <source>
        <strain evidence="1 2">NBRC 107714</strain>
    </source>
</reference>
<proteinExistence type="predicted"/>